<dbReference type="SUPFAM" id="SSF48350">
    <property type="entry name" value="GTPase activation domain, GAP"/>
    <property type="match status" value="1"/>
</dbReference>
<dbReference type="EMBL" id="KN840603">
    <property type="protein sequence ID" value="KIP03721.1"/>
    <property type="molecule type" value="Genomic_DNA"/>
</dbReference>
<keyword evidence="2" id="KW-0812">Transmembrane</keyword>
<dbReference type="Gene3D" id="1.10.555.10">
    <property type="entry name" value="Rho GTPase activation protein"/>
    <property type="match status" value="1"/>
</dbReference>
<dbReference type="Proteomes" id="UP000053257">
    <property type="component" value="Unassembled WGS sequence"/>
</dbReference>
<dbReference type="GO" id="GO:0005096">
    <property type="term" value="F:GTPase activator activity"/>
    <property type="evidence" value="ECO:0007669"/>
    <property type="project" value="TreeGrafter"/>
</dbReference>
<reference evidence="4 5" key="1">
    <citation type="journal article" date="2014" name="PLoS Genet.">
        <title>Analysis of the Phlebiopsis gigantea genome, transcriptome and secretome provides insight into its pioneer colonization strategies of wood.</title>
        <authorList>
            <person name="Hori C."/>
            <person name="Ishida T."/>
            <person name="Igarashi K."/>
            <person name="Samejima M."/>
            <person name="Suzuki H."/>
            <person name="Master E."/>
            <person name="Ferreira P."/>
            <person name="Ruiz-Duenas F.J."/>
            <person name="Held B."/>
            <person name="Canessa P."/>
            <person name="Larrondo L.F."/>
            <person name="Schmoll M."/>
            <person name="Druzhinina I.S."/>
            <person name="Kubicek C.P."/>
            <person name="Gaskell J.A."/>
            <person name="Kersten P."/>
            <person name="St John F."/>
            <person name="Glasner J."/>
            <person name="Sabat G."/>
            <person name="Splinter BonDurant S."/>
            <person name="Syed K."/>
            <person name="Yadav J."/>
            <person name="Mgbeahuruike A.C."/>
            <person name="Kovalchuk A."/>
            <person name="Asiegbu F.O."/>
            <person name="Lackner G."/>
            <person name="Hoffmeister D."/>
            <person name="Rencoret J."/>
            <person name="Gutierrez A."/>
            <person name="Sun H."/>
            <person name="Lindquist E."/>
            <person name="Barry K."/>
            <person name="Riley R."/>
            <person name="Grigoriev I.V."/>
            <person name="Henrissat B."/>
            <person name="Kues U."/>
            <person name="Berka R.M."/>
            <person name="Martinez A.T."/>
            <person name="Covert S.F."/>
            <person name="Blanchette R.A."/>
            <person name="Cullen D."/>
        </authorList>
    </citation>
    <scope>NUCLEOTIDE SEQUENCE [LARGE SCALE GENOMIC DNA]</scope>
    <source>
        <strain evidence="4 5">11061_1 CR5-6</strain>
    </source>
</reference>
<name>A0A0C3RT36_PHLG1</name>
<protein>
    <recommendedName>
        <fullName evidence="3">Rho-GAP domain-containing protein</fullName>
    </recommendedName>
</protein>
<sequence>MPPSTLNLKQRLAAFASAATSGPGDQSPRSPFARRRPLFTPVPQRRSPHDSQAWHHSEDELQEILGRVIFQAGVDYEVVMSACALPDPKEVDYDLLLSRILAYLDLYVESDYTVVFFAAGGRHTPGWNWVWKAYRSLSRKYRKNLKRLFIVHSNFFTKMLFSLAGAIISPKFFRKIAYVTTLSELAYHVPLTQIDIPPAVYKENLKYEKQISLPVPQRADLFGVPLEELMGYDGERGGIPRVVKDCIQYLRETGLQDEGLFRRSPSSALLKQVQQAYDRGQVVSLSNFRDPHLAAVLLKKYLRDLPEPLFPESLYSTICHCPPPSDDPTDITSIQYIRDVLLPALPFCAYILLSCILQLLHEVSQHSAYNRMDAFNLAVVIAPNLVKSRSPALDIGMCAIPGGPSLSSTPTRPVQSEEGKTTLGQIMRLCIQRYYEVFDDVPDRTEAQEPAAQEVVLNPSPSHALPSPALSSPQSYKRDSMIDDEEDIDDAMLPAAAPAPPTAWAAGQGPRGPPARGPPHPRTSRASAPRAPTTTAGGTVGRTARSMISIEKGGAARKGSISVGRGTTKKGSASGVAALGITASGFFAPPASAPPVPSLPGR</sequence>
<dbReference type="STRING" id="745531.A0A0C3RT36"/>
<dbReference type="GO" id="GO:0005737">
    <property type="term" value="C:cytoplasm"/>
    <property type="evidence" value="ECO:0007669"/>
    <property type="project" value="TreeGrafter"/>
</dbReference>
<dbReference type="InterPro" id="IPR036865">
    <property type="entry name" value="CRAL-TRIO_dom_sf"/>
</dbReference>
<feature type="region of interest" description="Disordered" evidence="1">
    <location>
        <begin position="456"/>
        <end position="478"/>
    </location>
</feature>
<feature type="transmembrane region" description="Helical" evidence="2">
    <location>
        <begin position="148"/>
        <end position="168"/>
    </location>
</feature>
<dbReference type="PANTHER" id="PTHR45808">
    <property type="entry name" value="RHO GTPASE-ACTIVATING PROTEIN 68F"/>
    <property type="match status" value="1"/>
</dbReference>
<keyword evidence="2" id="KW-0472">Membrane</keyword>
<dbReference type="Pfam" id="PF13716">
    <property type="entry name" value="CRAL_TRIO_2"/>
    <property type="match status" value="1"/>
</dbReference>
<feature type="compositionally biased region" description="Low complexity" evidence="1">
    <location>
        <begin position="459"/>
        <end position="473"/>
    </location>
</feature>
<evidence type="ECO:0000256" key="2">
    <source>
        <dbReference type="SAM" id="Phobius"/>
    </source>
</evidence>
<gene>
    <name evidence="4" type="ORF">PHLGIDRAFT_25978</name>
</gene>
<evidence type="ECO:0000313" key="5">
    <source>
        <dbReference type="Proteomes" id="UP000053257"/>
    </source>
</evidence>
<dbReference type="Pfam" id="PF00620">
    <property type="entry name" value="RhoGAP"/>
    <property type="match status" value="1"/>
</dbReference>
<dbReference type="CDD" id="cd00170">
    <property type="entry name" value="SEC14"/>
    <property type="match status" value="1"/>
</dbReference>
<feature type="compositionally biased region" description="Polar residues" evidence="1">
    <location>
        <begin position="18"/>
        <end position="29"/>
    </location>
</feature>
<keyword evidence="5" id="KW-1185">Reference proteome</keyword>
<feature type="domain" description="Rho-GAP" evidence="3">
    <location>
        <begin position="224"/>
        <end position="438"/>
    </location>
</feature>
<dbReference type="AlphaFoldDB" id="A0A0C3RT36"/>
<dbReference type="InterPro" id="IPR008936">
    <property type="entry name" value="Rho_GTPase_activation_prot"/>
</dbReference>
<evidence type="ECO:0000256" key="1">
    <source>
        <dbReference type="SAM" id="MobiDB-lite"/>
    </source>
</evidence>
<dbReference type="SMART" id="SM00324">
    <property type="entry name" value="RhoGAP"/>
    <property type="match status" value="1"/>
</dbReference>
<evidence type="ECO:0000259" key="3">
    <source>
        <dbReference type="PROSITE" id="PS50238"/>
    </source>
</evidence>
<dbReference type="PROSITE" id="PS50238">
    <property type="entry name" value="RHOGAP"/>
    <property type="match status" value="1"/>
</dbReference>
<feature type="region of interest" description="Disordered" evidence="1">
    <location>
        <begin position="17"/>
        <end position="53"/>
    </location>
</feature>
<dbReference type="OrthoDB" id="19923at2759"/>
<accession>A0A0C3RT36</accession>
<proteinExistence type="predicted"/>
<dbReference type="SUPFAM" id="SSF52087">
    <property type="entry name" value="CRAL/TRIO domain"/>
    <property type="match status" value="1"/>
</dbReference>
<dbReference type="HOGENOM" id="CLU_011969_1_0_1"/>
<feature type="region of interest" description="Disordered" evidence="1">
    <location>
        <begin position="495"/>
        <end position="572"/>
    </location>
</feature>
<keyword evidence="2" id="KW-1133">Transmembrane helix</keyword>
<feature type="compositionally biased region" description="Pro residues" evidence="1">
    <location>
        <begin position="511"/>
        <end position="521"/>
    </location>
</feature>
<organism evidence="4 5">
    <name type="scientific">Phlebiopsis gigantea (strain 11061_1 CR5-6)</name>
    <name type="common">White-rot fungus</name>
    <name type="synonym">Peniophora gigantea</name>
    <dbReference type="NCBI Taxonomy" id="745531"/>
    <lineage>
        <taxon>Eukaryota</taxon>
        <taxon>Fungi</taxon>
        <taxon>Dikarya</taxon>
        <taxon>Basidiomycota</taxon>
        <taxon>Agaricomycotina</taxon>
        <taxon>Agaricomycetes</taxon>
        <taxon>Polyporales</taxon>
        <taxon>Phanerochaetaceae</taxon>
        <taxon>Phlebiopsis</taxon>
    </lineage>
</organism>
<dbReference type="Gene3D" id="3.40.525.10">
    <property type="entry name" value="CRAL-TRIO lipid binding domain"/>
    <property type="match status" value="1"/>
</dbReference>
<evidence type="ECO:0000313" key="4">
    <source>
        <dbReference type="EMBL" id="KIP03721.1"/>
    </source>
</evidence>
<dbReference type="InterPro" id="IPR000198">
    <property type="entry name" value="RhoGAP_dom"/>
</dbReference>
<dbReference type="InterPro" id="IPR001251">
    <property type="entry name" value="CRAL-TRIO_dom"/>
</dbReference>
<dbReference type="GO" id="GO:0007264">
    <property type="term" value="P:small GTPase-mediated signal transduction"/>
    <property type="evidence" value="ECO:0007669"/>
    <property type="project" value="TreeGrafter"/>
</dbReference>
<dbReference type="PANTHER" id="PTHR45808:SF2">
    <property type="entry name" value="RHO GTPASE-ACTIVATING PROTEIN 68F"/>
    <property type="match status" value="1"/>
</dbReference>
<feature type="compositionally biased region" description="Low complexity" evidence="1">
    <location>
        <begin position="524"/>
        <end position="546"/>
    </location>
</feature>